<dbReference type="AlphaFoldDB" id="A0A553MUL0"/>
<protein>
    <recommendedName>
        <fullName evidence="4">Neurexophilin</fullName>
    </recommendedName>
</protein>
<comment type="caution">
    <text evidence="6">The sequence shown here is derived from an EMBL/GenBank/DDBJ whole genome shotgun (WGS) entry which is preliminary data.</text>
</comment>
<accession>A0A553MUL0</accession>
<name>A0A553MUL0_9TELE</name>
<dbReference type="Pfam" id="PF06312">
    <property type="entry name" value="Neurexophilin"/>
    <property type="match status" value="1"/>
</dbReference>
<dbReference type="Proteomes" id="UP000316079">
    <property type="component" value="Unassembled WGS sequence"/>
</dbReference>
<comment type="subcellular location">
    <subcellularLocation>
        <location evidence="1">Secreted</location>
    </subcellularLocation>
</comment>
<sequence length="227" mass="25893">MDRSKPTMKLPCSDSNPLPMPQLEASDALQSNSIHPCPEQELWNWLPNQSEMHPSAKHERKQVMVKRGKSKKMFGWGDFQCKVKSNILDLLIAGKIVDHGNGTFSVFFRYNTTGGGQVSVGLAPPSKAVEFESTTQHTVVHTVDSRMFNCRVEHEKVVKGTKNTRCWYDPSQSCDQDQTYSHVSWLCSKPFKVICVYVYFYSLDYRLVQKVCPDYNYHSESPYLPSG</sequence>
<keyword evidence="3" id="KW-0964">Secreted</keyword>
<dbReference type="GO" id="GO:0005102">
    <property type="term" value="F:signaling receptor binding"/>
    <property type="evidence" value="ECO:0007669"/>
    <property type="project" value="TreeGrafter"/>
</dbReference>
<feature type="region of interest" description="Disordered" evidence="5">
    <location>
        <begin position="1"/>
        <end position="23"/>
    </location>
</feature>
<evidence type="ECO:0000313" key="7">
    <source>
        <dbReference type="Proteomes" id="UP000316079"/>
    </source>
</evidence>
<evidence type="ECO:0000256" key="5">
    <source>
        <dbReference type="SAM" id="MobiDB-lite"/>
    </source>
</evidence>
<dbReference type="InterPro" id="IPR010450">
    <property type="entry name" value="Nxph"/>
</dbReference>
<evidence type="ECO:0000256" key="1">
    <source>
        <dbReference type="ARBA" id="ARBA00004613"/>
    </source>
</evidence>
<dbReference type="PANTHER" id="PTHR17103:SF13">
    <property type="entry name" value="NEUREXOPHILIN-1"/>
    <property type="match status" value="1"/>
</dbReference>
<reference evidence="6 7" key="1">
    <citation type="journal article" date="2019" name="Sci. Data">
        <title>Hybrid genome assembly and annotation of Danionella translucida.</title>
        <authorList>
            <person name="Kadobianskyi M."/>
            <person name="Schulze L."/>
            <person name="Schuelke M."/>
            <person name="Judkewitz B."/>
        </authorList>
    </citation>
    <scope>NUCLEOTIDE SEQUENCE [LARGE SCALE GENOMIC DNA]</scope>
    <source>
        <strain evidence="6 7">Bolton</strain>
    </source>
</reference>
<evidence type="ECO:0000256" key="4">
    <source>
        <dbReference type="PIRNR" id="PIRNR038019"/>
    </source>
</evidence>
<dbReference type="EMBL" id="SRMA01027257">
    <property type="protein sequence ID" value="TRY56855.1"/>
    <property type="molecule type" value="Genomic_DNA"/>
</dbReference>
<comment type="function">
    <text evidence="4">May be signaling molecules that resemble neuropeptides.</text>
</comment>
<gene>
    <name evidence="6" type="ORF">DNTS_013947</name>
</gene>
<proteinExistence type="inferred from homology"/>
<evidence type="ECO:0000256" key="2">
    <source>
        <dbReference type="ARBA" id="ARBA00008118"/>
    </source>
</evidence>
<organism evidence="6 7">
    <name type="scientific">Danionella cerebrum</name>
    <dbReference type="NCBI Taxonomy" id="2873325"/>
    <lineage>
        <taxon>Eukaryota</taxon>
        <taxon>Metazoa</taxon>
        <taxon>Chordata</taxon>
        <taxon>Craniata</taxon>
        <taxon>Vertebrata</taxon>
        <taxon>Euteleostomi</taxon>
        <taxon>Actinopterygii</taxon>
        <taxon>Neopterygii</taxon>
        <taxon>Teleostei</taxon>
        <taxon>Ostariophysi</taxon>
        <taxon>Cypriniformes</taxon>
        <taxon>Danionidae</taxon>
        <taxon>Danioninae</taxon>
        <taxon>Danionella</taxon>
    </lineage>
</organism>
<keyword evidence="7" id="KW-1185">Reference proteome</keyword>
<dbReference type="GO" id="GO:0005576">
    <property type="term" value="C:extracellular region"/>
    <property type="evidence" value="ECO:0007669"/>
    <property type="project" value="UniProtKB-SubCell"/>
</dbReference>
<evidence type="ECO:0000256" key="3">
    <source>
        <dbReference type="ARBA" id="ARBA00022525"/>
    </source>
</evidence>
<evidence type="ECO:0000313" key="6">
    <source>
        <dbReference type="EMBL" id="TRY56855.1"/>
    </source>
</evidence>
<dbReference type="InterPro" id="IPR026845">
    <property type="entry name" value="NXPH/NXPE"/>
</dbReference>
<dbReference type="PIRSF" id="PIRSF038019">
    <property type="entry name" value="Neurexophilin"/>
    <property type="match status" value="1"/>
</dbReference>
<dbReference type="PANTHER" id="PTHR17103">
    <property type="entry name" value="NEUREXOPHILIN"/>
    <property type="match status" value="1"/>
</dbReference>
<dbReference type="STRING" id="623744.A0A553MUL0"/>
<comment type="similarity">
    <text evidence="2 4">Belongs to the neurexophilin family.</text>
</comment>
<dbReference type="OrthoDB" id="9887748at2759"/>